<dbReference type="GeneID" id="96999519"/>
<evidence type="ECO:0000256" key="1">
    <source>
        <dbReference type="ARBA" id="ARBA00006479"/>
    </source>
</evidence>
<dbReference type="PANTHER" id="PTHR18964">
    <property type="entry name" value="ROK (REPRESSOR, ORF, KINASE) FAMILY"/>
    <property type="match status" value="1"/>
</dbReference>
<comment type="similarity">
    <text evidence="1">Belongs to the ROK (NagC/XylR) family.</text>
</comment>
<comment type="caution">
    <text evidence="2">The sequence shown here is derived from an EMBL/GenBank/DDBJ whole genome shotgun (WGS) entry which is preliminary data.</text>
</comment>
<dbReference type="InterPro" id="IPR000600">
    <property type="entry name" value="ROK"/>
</dbReference>
<gene>
    <name evidence="2" type="ORF">HMPREF9709_01577</name>
</gene>
<reference evidence="2 3" key="1">
    <citation type="submission" date="2012-01" db="EMBL/GenBank/DDBJ databases">
        <title>The Genome Sequence of Helcococcus kunzii ATCC 51366.</title>
        <authorList>
            <consortium name="The Broad Institute Genome Sequencing Platform"/>
            <person name="Earl A."/>
            <person name="Ward D."/>
            <person name="Feldgarden M."/>
            <person name="Gevers D."/>
            <person name="Huys G."/>
            <person name="Young S.K."/>
            <person name="Zeng Q."/>
            <person name="Gargeya S."/>
            <person name="Fitzgerald M."/>
            <person name="Haas B."/>
            <person name="Abouelleil A."/>
            <person name="Alvarado L."/>
            <person name="Arachchi H.M."/>
            <person name="Berlin A."/>
            <person name="Chapman S.B."/>
            <person name="Gearin G."/>
            <person name="Goldberg J."/>
            <person name="Griggs A."/>
            <person name="Gujja S."/>
            <person name="Hansen M."/>
            <person name="Heiman D."/>
            <person name="Howarth C."/>
            <person name="Larimer J."/>
            <person name="Lui A."/>
            <person name="MacDonald P.J.P."/>
            <person name="McCowen C."/>
            <person name="Montmayeur A."/>
            <person name="Murphy C."/>
            <person name="Neiman D."/>
            <person name="Pearson M."/>
            <person name="Priest M."/>
            <person name="Roberts A."/>
            <person name="Saif S."/>
            <person name="Shea T."/>
            <person name="Sisk P."/>
            <person name="Stolte C."/>
            <person name="Sykes S."/>
            <person name="Wortman J."/>
            <person name="Nusbaum C."/>
            <person name="Birren B."/>
        </authorList>
    </citation>
    <scope>NUCLEOTIDE SEQUENCE [LARGE SCALE GENOMIC DNA]</scope>
    <source>
        <strain evidence="2 3">ATCC 51366</strain>
    </source>
</reference>
<dbReference type="AlphaFoldDB" id="H3NQG6"/>
<dbReference type="OrthoDB" id="49666at2"/>
<dbReference type="InterPro" id="IPR043129">
    <property type="entry name" value="ATPase_NBD"/>
</dbReference>
<dbReference type="PATRIC" id="fig|883114.3.peg.1574"/>
<sequence>MDVSVYLDVGGTYIKGKLIKDNRVDFDNYKEYESKSEESKSVIIDNFRNIIESLTEDESINKVDYILMAFPGPFDYKKGICKIRGLNKYASLYGLNFIEILRSALAEKNKYKYTNTKIKLINDAVAFAYGNYFKNKVEKGAYFTIGTGFGSTFISKGEIFKGKYNIPKNGMLYDEVFRGKIIDDLISNRGIVDLSKKNGLSVRSSKELYNLAEMNDENALKTFFEFGKILSEILNKYLEDYNPDEIVLAGQIVKSYKYFEKGMNLLLMDKYKKKLKINNDTSKAIMYGLYRMKERG</sequence>
<name>H3NQG6_9FIRM</name>
<dbReference type="STRING" id="883114.HMPREF9709_01577"/>
<dbReference type="EMBL" id="AGEI01000029">
    <property type="protein sequence ID" value="EHR32296.1"/>
    <property type="molecule type" value="Genomic_DNA"/>
</dbReference>
<protein>
    <recommendedName>
        <fullName evidence="4">ROK family protein</fullName>
    </recommendedName>
</protein>
<dbReference type="HOGENOM" id="CLU_036604_2_0_9"/>
<dbReference type="Pfam" id="PF00480">
    <property type="entry name" value="ROK"/>
    <property type="match status" value="1"/>
</dbReference>
<dbReference type="RefSeq" id="WP_005399092.1">
    <property type="nucleotide sequence ID" value="NZ_JH601088.1"/>
</dbReference>
<organism evidence="2 3">
    <name type="scientific">Helcococcus kunzii ATCC 51366</name>
    <dbReference type="NCBI Taxonomy" id="883114"/>
    <lineage>
        <taxon>Bacteria</taxon>
        <taxon>Bacillati</taxon>
        <taxon>Bacillota</taxon>
        <taxon>Tissierellia</taxon>
        <taxon>Tissierellales</taxon>
        <taxon>Peptoniphilaceae</taxon>
        <taxon>Helcococcus</taxon>
    </lineage>
</organism>
<dbReference type="eggNOG" id="COG1940">
    <property type="taxonomic scope" value="Bacteria"/>
</dbReference>
<proteinExistence type="inferred from homology"/>
<evidence type="ECO:0000313" key="2">
    <source>
        <dbReference type="EMBL" id="EHR32296.1"/>
    </source>
</evidence>
<dbReference type="Proteomes" id="UP000004191">
    <property type="component" value="Unassembled WGS sequence"/>
</dbReference>
<dbReference type="PANTHER" id="PTHR18964:SF149">
    <property type="entry name" value="BIFUNCTIONAL UDP-N-ACETYLGLUCOSAMINE 2-EPIMERASE_N-ACETYLMANNOSAMINE KINASE"/>
    <property type="match status" value="1"/>
</dbReference>
<keyword evidence="3" id="KW-1185">Reference proteome</keyword>
<evidence type="ECO:0000313" key="3">
    <source>
        <dbReference type="Proteomes" id="UP000004191"/>
    </source>
</evidence>
<dbReference type="SUPFAM" id="SSF53067">
    <property type="entry name" value="Actin-like ATPase domain"/>
    <property type="match status" value="1"/>
</dbReference>
<accession>H3NQG6</accession>
<dbReference type="Gene3D" id="3.30.420.40">
    <property type="match status" value="2"/>
</dbReference>
<evidence type="ECO:0008006" key="4">
    <source>
        <dbReference type="Google" id="ProtNLM"/>
    </source>
</evidence>